<dbReference type="RefSeq" id="WP_093141844.1">
    <property type="nucleotide sequence ID" value="NZ_FOXF01000017.1"/>
</dbReference>
<dbReference type="Gene3D" id="3.90.190.20">
    <property type="entry name" value="Mur ligase, C-terminal domain"/>
    <property type="match status" value="1"/>
</dbReference>
<dbReference type="Pfam" id="PF02875">
    <property type="entry name" value="Mur_ligase_C"/>
    <property type="match status" value="1"/>
</dbReference>
<dbReference type="EC" id="6.3.2.9" evidence="7 8"/>
<dbReference type="GO" id="GO:0005524">
    <property type="term" value="F:ATP binding"/>
    <property type="evidence" value="ECO:0007669"/>
    <property type="project" value="UniProtKB-UniRule"/>
</dbReference>
<evidence type="ECO:0000256" key="4">
    <source>
        <dbReference type="ARBA" id="ARBA00022598"/>
    </source>
</evidence>
<organism evidence="11 12">
    <name type="scientific">Ruminobacter amylophilus</name>
    <dbReference type="NCBI Taxonomy" id="867"/>
    <lineage>
        <taxon>Bacteria</taxon>
        <taxon>Pseudomonadati</taxon>
        <taxon>Pseudomonadota</taxon>
        <taxon>Gammaproteobacteria</taxon>
        <taxon>Aeromonadales</taxon>
        <taxon>Succinivibrionaceae</taxon>
        <taxon>Ruminobacter</taxon>
    </lineage>
</organism>
<dbReference type="InterPro" id="IPR013221">
    <property type="entry name" value="Mur_ligase_cen"/>
</dbReference>
<keyword evidence="7 8" id="KW-0131">Cell cycle</keyword>
<dbReference type="GO" id="GO:0071555">
    <property type="term" value="P:cell wall organization"/>
    <property type="evidence" value="ECO:0007669"/>
    <property type="project" value="UniProtKB-KW"/>
</dbReference>
<keyword evidence="7 8" id="KW-0132">Cell division</keyword>
<dbReference type="Proteomes" id="UP000243745">
    <property type="component" value="Unassembled WGS sequence"/>
</dbReference>
<gene>
    <name evidence="7" type="primary">murD</name>
    <name evidence="11" type="ORF">SAMN02910344_01160</name>
</gene>
<evidence type="ECO:0000256" key="2">
    <source>
        <dbReference type="ARBA" id="ARBA00004752"/>
    </source>
</evidence>
<evidence type="ECO:0000256" key="5">
    <source>
        <dbReference type="ARBA" id="ARBA00022741"/>
    </source>
</evidence>
<keyword evidence="7 8" id="KW-0573">Peptidoglycan synthesis</keyword>
<dbReference type="AlphaFoldDB" id="A0A662ZHY6"/>
<dbReference type="InterPro" id="IPR005762">
    <property type="entry name" value="MurD"/>
</dbReference>
<dbReference type="GO" id="GO:0051301">
    <property type="term" value="P:cell division"/>
    <property type="evidence" value="ECO:0007669"/>
    <property type="project" value="UniProtKB-KW"/>
</dbReference>
<dbReference type="Gene3D" id="3.40.1190.10">
    <property type="entry name" value="Mur-like, catalytic domain"/>
    <property type="match status" value="1"/>
</dbReference>
<evidence type="ECO:0000256" key="3">
    <source>
        <dbReference type="ARBA" id="ARBA00022490"/>
    </source>
</evidence>
<comment type="subcellular location">
    <subcellularLocation>
        <location evidence="1 7 8">Cytoplasm</location>
    </subcellularLocation>
</comment>
<dbReference type="GO" id="GO:0009252">
    <property type="term" value="P:peptidoglycan biosynthetic process"/>
    <property type="evidence" value="ECO:0007669"/>
    <property type="project" value="UniProtKB-UniRule"/>
</dbReference>
<comment type="catalytic activity">
    <reaction evidence="7 8">
        <text>UDP-N-acetyl-alpha-D-muramoyl-L-alanine + D-glutamate + ATP = UDP-N-acetyl-alpha-D-muramoyl-L-alanyl-D-glutamate + ADP + phosphate + H(+)</text>
        <dbReference type="Rhea" id="RHEA:16429"/>
        <dbReference type="ChEBI" id="CHEBI:15378"/>
        <dbReference type="ChEBI" id="CHEBI:29986"/>
        <dbReference type="ChEBI" id="CHEBI:30616"/>
        <dbReference type="ChEBI" id="CHEBI:43474"/>
        <dbReference type="ChEBI" id="CHEBI:83898"/>
        <dbReference type="ChEBI" id="CHEBI:83900"/>
        <dbReference type="ChEBI" id="CHEBI:456216"/>
        <dbReference type="EC" id="6.3.2.9"/>
    </reaction>
</comment>
<dbReference type="PANTHER" id="PTHR43692">
    <property type="entry name" value="UDP-N-ACETYLMURAMOYLALANINE--D-GLUTAMATE LIGASE"/>
    <property type="match status" value="1"/>
</dbReference>
<dbReference type="Pfam" id="PF21799">
    <property type="entry name" value="MurD-like_N"/>
    <property type="match status" value="1"/>
</dbReference>
<proteinExistence type="inferred from homology"/>
<keyword evidence="4 7" id="KW-0436">Ligase</keyword>
<dbReference type="InterPro" id="IPR004101">
    <property type="entry name" value="Mur_ligase_C"/>
</dbReference>
<dbReference type="HAMAP" id="MF_00639">
    <property type="entry name" value="MurD"/>
    <property type="match status" value="1"/>
</dbReference>
<evidence type="ECO:0000256" key="8">
    <source>
        <dbReference type="RuleBase" id="RU003664"/>
    </source>
</evidence>
<feature type="domain" description="Mur ligase C-terminal" evidence="9">
    <location>
        <begin position="296"/>
        <end position="410"/>
    </location>
</feature>
<comment type="pathway">
    <text evidence="2 7 8">Cell wall biogenesis; peptidoglycan biosynthesis.</text>
</comment>
<dbReference type="UniPathway" id="UPA00219"/>
<dbReference type="Gene3D" id="3.40.50.720">
    <property type="entry name" value="NAD(P)-binding Rossmann-like Domain"/>
    <property type="match status" value="1"/>
</dbReference>
<feature type="domain" description="Mur ligase central" evidence="10">
    <location>
        <begin position="106"/>
        <end position="274"/>
    </location>
</feature>
<dbReference type="InterPro" id="IPR036615">
    <property type="entry name" value="Mur_ligase_C_dom_sf"/>
</dbReference>
<keyword evidence="7 8" id="KW-0133">Cell shape</keyword>
<feature type="binding site" evidence="7">
    <location>
        <begin position="108"/>
        <end position="114"/>
    </location>
    <ligand>
        <name>ATP</name>
        <dbReference type="ChEBI" id="CHEBI:30616"/>
    </ligand>
</feature>
<comment type="function">
    <text evidence="7 8">Cell wall formation. Catalyzes the addition of glutamate to the nucleotide precursor UDP-N-acetylmuramoyl-L-alanine (UMA).</text>
</comment>
<dbReference type="SUPFAM" id="SSF53244">
    <property type="entry name" value="MurD-like peptide ligases, peptide-binding domain"/>
    <property type="match status" value="1"/>
</dbReference>
<evidence type="ECO:0000259" key="9">
    <source>
        <dbReference type="Pfam" id="PF02875"/>
    </source>
</evidence>
<keyword evidence="7 8" id="KW-0961">Cell wall biogenesis/degradation</keyword>
<dbReference type="GO" id="GO:0005737">
    <property type="term" value="C:cytoplasm"/>
    <property type="evidence" value="ECO:0007669"/>
    <property type="project" value="UniProtKB-SubCell"/>
</dbReference>
<dbReference type="GO" id="GO:0008360">
    <property type="term" value="P:regulation of cell shape"/>
    <property type="evidence" value="ECO:0007669"/>
    <property type="project" value="UniProtKB-KW"/>
</dbReference>
<keyword evidence="3 7" id="KW-0963">Cytoplasm</keyword>
<protein>
    <recommendedName>
        <fullName evidence="7 8">UDP-N-acetylmuramoylalanine--D-glutamate ligase</fullName>
        <ecNumber evidence="7 8">6.3.2.9</ecNumber>
    </recommendedName>
    <alternativeName>
        <fullName evidence="7">D-glutamic acid-adding enzyme</fullName>
    </alternativeName>
    <alternativeName>
        <fullName evidence="7">UDP-N-acetylmuramoyl-L-alanyl-D-glutamate synthetase</fullName>
    </alternativeName>
</protein>
<dbReference type="OrthoDB" id="9809796at2"/>
<dbReference type="InterPro" id="IPR036565">
    <property type="entry name" value="Mur-like_cat_sf"/>
</dbReference>
<keyword evidence="6 7" id="KW-0067">ATP-binding</keyword>
<keyword evidence="12" id="KW-1185">Reference proteome</keyword>
<dbReference type="EMBL" id="FOXF01000017">
    <property type="protein sequence ID" value="SFP35183.1"/>
    <property type="molecule type" value="Genomic_DNA"/>
</dbReference>
<accession>A0A662ZHY6</accession>
<dbReference type="Pfam" id="PF08245">
    <property type="entry name" value="Mur_ligase_M"/>
    <property type="match status" value="1"/>
</dbReference>
<dbReference type="NCBIfam" id="TIGR01087">
    <property type="entry name" value="murD"/>
    <property type="match status" value="1"/>
</dbReference>
<dbReference type="SUPFAM" id="SSF53623">
    <property type="entry name" value="MurD-like peptide ligases, catalytic domain"/>
    <property type="match status" value="1"/>
</dbReference>
<name>A0A662ZHY6_9GAMM</name>
<comment type="similarity">
    <text evidence="7">Belongs to the MurCDEF family.</text>
</comment>
<evidence type="ECO:0000256" key="6">
    <source>
        <dbReference type="ARBA" id="ARBA00022840"/>
    </source>
</evidence>
<evidence type="ECO:0000313" key="12">
    <source>
        <dbReference type="Proteomes" id="UP000243745"/>
    </source>
</evidence>
<evidence type="ECO:0000313" key="11">
    <source>
        <dbReference type="EMBL" id="SFP35183.1"/>
    </source>
</evidence>
<sequence length="433" mass="46046">MAKSVAVVGLGKSGLSTVNFLLAHGVVPVVFDSREKPAGEADLDKRVSLFKGALDGDKLGGFDCLIVGPGLSLKLPALVKARECGAEIIGDIELFARYAKAPTVGITGSNGKSTVTTLTALMVEADGKKCGMGGNIGIPALDVIADDVDAYVLELSSFELETTSCLKLAGAVILNLSEDHLDRYEGSMQLYLEAKQRIFKNADKIIVSREDKATVPPSGEYFSSFGCDDKDYGRVIKDGEVWLSVDGVPLIRNTELGITGLHNELNALAAMALADTLGISRDAQLKVLRSFTGLPHRCQLVRELEGVRYYNDSKATNVGSTLAAVAGLKDGVKGRIILLAGGLGKGQDFTPIKNMLGKEIAYMICFGRDGAMLAALGDQTRLTDSMVEAIEIAHNEIAKPGDVVLLAPACASLDQFKSFEERGDVFAEKVRML</sequence>
<evidence type="ECO:0000259" key="10">
    <source>
        <dbReference type="Pfam" id="PF08245"/>
    </source>
</evidence>
<dbReference type="SUPFAM" id="SSF51984">
    <property type="entry name" value="MurCD N-terminal domain"/>
    <property type="match status" value="1"/>
</dbReference>
<evidence type="ECO:0000256" key="7">
    <source>
        <dbReference type="HAMAP-Rule" id="MF_00639"/>
    </source>
</evidence>
<reference evidence="11 12" key="1">
    <citation type="submission" date="2016-10" db="EMBL/GenBank/DDBJ databases">
        <authorList>
            <person name="Varghese N."/>
            <person name="Submissions S."/>
        </authorList>
    </citation>
    <scope>NUCLEOTIDE SEQUENCE [LARGE SCALE GENOMIC DNA]</scope>
    <source>
        <strain evidence="11 12">DSM 1361</strain>
    </source>
</reference>
<dbReference type="GO" id="GO:0008764">
    <property type="term" value="F:UDP-N-acetylmuramoylalanine-D-glutamate ligase activity"/>
    <property type="evidence" value="ECO:0007669"/>
    <property type="project" value="UniProtKB-UniRule"/>
</dbReference>
<evidence type="ECO:0000256" key="1">
    <source>
        <dbReference type="ARBA" id="ARBA00004496"/>
    </source>
</evidence>
<keyword evidence="5 7" id="KW-0547">Nucleotide-binding</keyword>
<dbReference type="PANTHER" id="PTHR43692:SF1">
    <property type="entry name" value="UDP-N-ACETYLMURAMOYLALANINE--D-GLUTAMATE LIGASE"/>
    <property type="match status" value="1"/>
</dbReference>